<reference evidence="3 5" key="2">
    <citation type="submission" date="2016-10" db="EMBL/GenBank/DDBJ databases">
        <authorList>
            <person name="Varghese N."/>
            <person name="Submissions S."/>
        </authorList>
    </citation>
    <scope>NUCLEOTIDE SEQUENCE [LARGE SCALE GENOMIC DNA]</scope>
    <source>
        <strain evidence="3 5">BS3652</strain>
    </source>
</reference>
<evidence type="ECO:0000313" key="4">
    <source>
        <dbReference type="Proteomes" id="UP000036395"/>
    </source>
</evidence>
<dbReference type="EMBL" id="FNRS01000001">
    <property type="protein sequence ID" value="SEC51124.1"/>
    <property type="molecule type" value="Genomic_DNA"/>
</dbReference>
<evidence type="ECO:0000313" key="2">
    <source>
        <dbReference type="EMBL" id="KMM84435.1"/>
    </source>
</evidence>
<sequence length="147" mass="16750">MSDSAIEITNLLYLYAERMDGGDLEGAAALFRHAQIKVTSCEDFLDSAAMLLIWKQHIKIYPCGTPRTKHVISNPIIEIDEASGKATIRSYYTVLQETTELSLQPIAAGRYHDEFECVGQTWRFSFRDYSLLEFTGDMRFHLKGYKG</sequence>
<dbReference type="EMBL" id="JYLA01000005">
    <property type="protein sequence ID" value="KMM84435.1"/>
    <property type="molecule type" value="Genomic_DNA"/>
</dbReference>
<dbReference type="InterPro" id="IPR032710">
    <property type="entry name" value="NTF2-like_dom_sf"/>
</dbReference>
<organism evidence="2 4">
    <name type="scientific">Pseudomonas taetrolens</name>
    <dbReference type="NCBI Taxonomy" id="47884"/>
    <lineage>
        <taxon>Bacteria</taxon>
        <taxon>Pseudomonadati</taxon>
        <taxon>Pseudomonadota</taxon>
        <taxon>Gammaproteobacteria</taxon>
        <taxon>Pseudomonadales</taxon>
        <taxon>Pseudomonadaceae</taxon>
        <taxon>Pseudomonas</taxon>
    </lineage>
</organism>
<gene>
    <name evidence="3" type="ORF">SAMN04490203_2553</name>
    <name evidence="2" type="ORF">TU78_14605</name>
</gene>
<dbReference type="PATRIC" id="fig|47884.3.peg.3384"/>
<keyword evidence="2" id="KW-0560">Oxidoreductase</keyword>
<dbReference type="InterPro" id="IPR037401">
    <property type="entry name" value="SnoaL-like"/>
</dbReference>
<evidence type="ECO:0000313" key="5">
    <source>
        <dbReference type="Proteomes" id="UP000183155"/>
    </source>
</evidence>
<keyword evidence="2" id="KW-0223">Dioxygenase</keyword>
<dbReference type="AlphaFoldDB" id="A0A0J6GS33"/>
<keyword evidence="5" id="KW-1185">Reference proteome</keyword>
<evidence type="ECO:0000313" key="3">
    <source>
        <dbReference type="EMBL" id="SEC51124.1"/>
    </source>
</evidence>
<protein>
    <submittedName>
        <fullName evidence="2">Dioxygenase</fullName>
    </submittedName>
    <submittedName>
        <fullName evidence="3">SnoaL-like domain-containing protein</fullName>
    </submittedName>
</protein>
<evidence type="ECO:0000259" key="1">
    <source>
        <dbReference type="Pfam" id="PF13577"/>
    </source>
</evidence>
<dbReference type="Pfam" id="PF13577">
    <property type="entry name" value="SnoaL_4"/>
    <property type="match status" value="1"/>
</dbReference>
<comment type="caution">
    <text evidence="2">The sequence shown here is derived from an EMBL/GenBank/DDBJ whole genome shotgun (WGS) entry which is preliminary data.</text>
</comment>
<dbReference type="RefSeq" id="WP_048382211.1">
    <property type="nucleotide sequence ID" value="NZ_FNRS01000001.1"/>
</dbReference>
<accession>A0A0J6GS33</accession>
<feature type="domain" description="SnoaL-like" evidence="1">
    <location>
        <begin position="7"/>
        <end position="127"/>
    </location>
</feature>
<proteinExistence type="predicted"/>
<dbReference type="CDD" id="cd00531">
    <property type="entry name" value="NTF2_like"/>
    <property type="match status" value="1"/>
</dbReference>
<reference evidence="2 4" key="1">
    <citation type="submission" date="2015-02" db="EMBL/GenBank/DDBJ databases">
        <title>Pseudomonas helleri sp. nov. and Pseudomonas weihenstephanensis sp. nov., isolated from raw cows milk.</title>
        <authorList>
            <person name="von Neubeck M."/>
            <person name="Huptas C."/>
            <person name="Wenning M."/>
            <person name="Scherer S."/>
        </authorList>
    </citation>
    <scope>NUCLEOTIDE SEQUENCE [LARGE SCALE GENOMIC DNA]</scope>
    <source>
        <strain evidence="2 4">DSM 21104</strain>
    </source>
</reference>
<dbReference type="GO" id="GO:0051213">
    <property type="term" value="F:dioxygenase activity"/>
    <property type="evidence" value="ECO:0007669"/>
    <property type="project" value="UniProtKB-KW"/>
</dbReference>
<dbReference type="SUPFAM" id="SSF54427">
    <property type="entry name" value="NTF2-like"/>
    <property type="match status" value="1"/>
</dbReference>
<dbReference type="Gene3D" id="3.10.450.50">
    <property type="match status" value="1"/>
</dbReference>
<name>A0A0J6GS33_PSETA</name>
<dbReference type="Proteomes" id="UP000183155">
    <property type="component" value="Unassembled WGS sequence"/>
</dbReference>
<dbReference type="Proteomes" id="UP000036395">
    <property type="component" value="Unassembled WGS sequence"/>
</dbReference>
<dbReference type="OrthoDB" id="7605094at2"/>
<dbReference type="STRING" id="47884.SAMN04490203_2553"/>